<dbReference type="PANTHER" id="PTHR23301:SF0">
    <property type="entry name" value="CHITIN-BINDING TYPE-2 DOMAIN-CONTAINING PROTEIN-RELATED"/>
    <property type="match status" value="1"/>
</dbReference>
<evidence type="ECO:0000313" key="10">
    <source>
        <dbReference type="RefSeq" id="XP_023171344.2"/>
    </source>
</evidence>
<evidence type="ECO:0000256" key="4">
    <source>
        <dbReference type="ARBA" id="ARBA00023157"/>
    </source>
</evidence>
<feature type="compositionally biased region" description="Basic and acidic residues" evidence="6">
    <location>
        <begin position="118"/>
        <end position="133"/>
    </location>
</feature>
<dbReference type="InterPro" id="IPR036508">
    <property type="entry name" value="Chitin-bd_dom_sf"/>
</dbReference>
<dbReference type="GeneID" id="111599798"/>
<dbReference type="InterPro" id="IPR002557">
    <property type="entry name" value="Chitin-bd_dom"/>
</dbReference>
<keyword evidence="2 7" id="KW-0732">Signal</keyword>
<dbReference type="Proteomes" id="UP000504633">
    <property type="component" value="Unplaced"/>
</dbReference>
<sequence length="183" mass="20454">MCQLQKICEVLCLFLLSGGLRLCTAEVFQQCASVEVDTFIMAIDDCTSYIYCNGENSFRDSCPDQTYFDANAQECAFDDTGICLDAMKTTTVAALEEMMNSNTDAPTAVPTETDTDTEQTKPGDSRPHCDTSGDGYHPHPERCEYYYSCIAGYLTIVRCPYNYGWDYAHQQCKPLSEAQCYSL</sequence>
<evidence type="ECO:0000259" key="8">
    <source>
        <dbReference type="PROSITE" id="PS50940"/>
    </source>
</evidence>
<keyword evidence="4" id="KW-1015">Disulfide bond</keyword>
<evidence type="ECO:0000256" key="6">
    <source>
        <dbReference type="SAM" id="MobiDB-lite"/>
    </source>
</evidence>
<gene>
    <name evidence="10" type="primary">LOC111599798</name>
</gene>
<dbReference type="AlphaFoldDB" id="A0A6J1LTP4"/>
<dbReference type="InterPro" id="IPR051940">
    <property type="entry name" value="Chitin_bind-dev_reg"/>
</dbReference>
<feature type="region of interest" description="Disordered" evidence="6">
    <location>
        <begin position="101"/>
        <end position="133"/>
    </location>
</feature>
<feature type="chain" id="PRO_5026937132" evidence="7">
    <location>
        <begin position="26"/>
        <end position="183"/>
    </location>
</feature>
<dbReference type="RefSeq" id="XP_023171344.2">
    <property type="nucleotide sequence ID" value="XM_023315576.2"/>
</dbReference>
<feature type="domain" description="Chitin-binding type-2" evidence="8">
    <location>
        <begin position="28"/>
        <end position="85"/>
    </location>
</feature>
<dbReference type="PROSITE" id="PS50940">
    <property type="entry name" value="CHIT_BIND_II"/>
    <property type="match status" value="2"/>
</dbReference>
<keyword evidence="3" id="KW-0677">Repeat</keyword>
<dbReference type="PANTHER" id="PTHR23301">
    <property type="entry name" value="CHITIN BINDING PERITROPHIN-A"/>
    <property type="match status" value="1"/>
</dbReference>
<dbReference type="Pfam" id="PF01607">
    <property type="entry name" value="CBM_14"/>
    <property type="match status" value="2"/>
</dbReference>
<dbReference type="OrthoDB" id="7992385at2759"/>
<evidence type="ECO:0000256" key="1">
    <source>
        <dbReference type="ARBA" id="ARBA00022669"/>
    </source>
</evidence>
<dbReference type="GO" id="GO:0008061">
    <property type="term" value="F:chitin binding"/>
    <property type="evidence" value="ECO:0007669"/>
    <property type="project" value="UniProtKB-KW"/>
</dbReference>
<evidence type="ECO:0000256" key="2">
    <source>
        <dbReference type="ARBA" id="ARBA00022729"/>
    </source>
</evidence>
<accession>A0A6J1LTP4</accession>
<evidence type="ECO:0000256" key="3">
    <source>
        <dbReference type="ARBA" id="ARBA00022737"/>
    </source>
</evidence>
<protein>
    <submittedName>
        <fullName evidence="10">Uncharacterized protein LOC111599798</fullName>
    </submittedName>
</protein>
<feature type="signal peptide" evidence="7">
    <location>
        <begin position="1"/>
        <end position="25"/>
    </location>
</feature>
<evidence type="ECO:0000256" key="7">
    <source>
        <dbReference type="SAM" id="SignalP"/>
    </source>
</evidence>
<dbReference type="Gene3D" id="2.170.140.10">
    <property type="entry name" value="Chitin binding domain"/>
    <property type="match status" value="2"/>
</dbReference>
<feature type="domain" description="Chitin-binding type-2" evidence="8">
    <location>
        <begin position="126"/>
        <end position="182"/>
    </location>
</feature>
<evidence type="ECO:0000256" key="5">
    <source>
        <dbReference type="ARBA" id="ARBA00023180"/>
    </source>
</evidence>
<dbReference type="KEGG" id="dhe:111599798"/>
<dbReference type="OMA" id="YCNGEDS"/>
<dbReference type="SUPFAM" id="SSF57625">
    <property type="entry name" value="Invertebrate chitin-binding proteins"/>
    <property type="match status" value="2"/>
</dbReference>
<keyword evidence="1" id="KW-0147">Chitin-binding</keyword>
<keyword evidence="9" id="KW-1185">Reference proteome</keyword>
<dbReference type="SMART" id="SM00494">
    <property type="entry name" value="ChtBD2"/>
    <property type="match status" value="2"/>
</dbReference>
<evidence type="ECO:0000313" key="9">
    <source>
        <dbReference type="Proteomes" id="UP000504633"/>
    </source>
</evidence>
<organism evidence="9 10">
    <name type="scientific">Drosophila hydei</name>
    <name type="common">Fruit fly</name>
    <dbReference type="NCBI Taxonomy" id="7224"/>
    <lineage>
        <taxon>Eukaryota</taxon>
        <taxon>Metazoa</taxon>
        <taxon>Ecdysozoa</taxon>
        <taxon>Arthropoda</taxon>
        <taxon>Hexapoda</taxon>
        <taxon>Insecta</taxon>
        <taxon>Pterygota</taxon>
        <taxon>Neoptera</taxon>
        <taxon>Endopterygota</taxon>
        <taxon>Diptera</taxon>
        <taxon>Brachycera</taxon>
        <taxon>Muscomorpha</taxon>
        <taxon>Ephydroidea</taxon>
        <taxon>Drosophilidae</taxon>
        <taxon>Drosophila</taxon>
    </lineage>
</organism>
<name>A0A6J1LTP4_DROHY</name>
<keyword evidence="5" id="KW-0325">Glycoprotein</keyword>
<reference evidence="10" key="1">
    <citation type="submission" date="2025-08" db="UniProtKB">
        <authorList>
            <consortium name="RefSeq"/>
        </authorList>
    </citation>
    <scope>IDENTIFICATION</scope>
    <source>
        <strain evidence="10">15085-1641.00</strain>
        <tissue evidence="10">Whole body</tissue>
    </source>
</reference>
<proteinExistence type="predicted"/>
<dbReference type="GO" id="GO:0005576">
    <property type="term" value="C:extracellular region"/>
    <property type="evidence" value="ECO:0007669"/>
    <property type="project" value="InterPro"/>
</dbReference>